<dbReference type="KEGG" id="pbor:BSF38_00483"/>
<organism evidence="2 3">
    <name type="scientific">Paludisphaera borealis</name>
    <dbReference type="NCBI Taxonomy" id="1387353"/>
    <lineage>
        <taxon>Bacteria</taxon>
        <taxon>Pseudomonadati</taxon>
        <taxon>Planctomycetota</taxon>
        <taxon>Planctomycetia</taxon>
        <taxon>Isosphaerales</taxon>
        <taxon>Isosphaeraceae</taxon>
        <taxon>Paludisphaera</taxon>
    </lineage>
</organism>
<dbReference type="Pfam" id="PF07591">
    <property type="entry name" value="PT-HINT"/>
    <property type="match status" value="1"/>
</dbReference>
<dbReference type="SUPFAM" id="SSF51294">
    <property type="entry name" value="Hedgehog/intein (Hint) domain"/>
    <property type="match status" value="1"/>
</dbReference>
<proteinExistence type="predicted"/>
<dbReference type="InterPro" id="IPR003587">
    <property type="entry name" value="Hint_dom_N"/>
</dbReference>
<evidence type="ECO:0000313" key="2">
    <source>
        <dbReference type="EMBL" id="APW59069.1"/>
    </source>
</evidence>
<dbReference type="CDD" id="cd00081">
    <property type="entry name" value="Hint"/>
    <property type="match status" value="1"/>
</dbReference>
<name>A0A1U7CJG4_9BACT</name>
<keyword evidence="3" id="KW-1185">Reference proteome</keyword>
<gene>
    <name evidence="2" type="ORF">BSF38_00483</name>
</gene>
<dbReference type="SUPFAM" id="SSF48371">
    <property type="entry name" value="ARM repeat"/>
    <property type="match status" value="1"/>
</dbReference>
<dbReference type="InterPro" id="IPR011989">
    <property type="entry name" value="ARM-like"/>
</dbReference>
<dbReference type="InterPro" id="IPR016024">
    <property type="entry name" value="ARM-type_fold"/>
</dbReference>
<sequence>MVSVLVLSWALGVTGASEPEAAKPSGPDLIAYESAKATAGRDADAHVALALWCEAHGMPAEKATHLARAVLIDPSHAKARGLLGYVKHEGKWLRPEEVSLAVEESPESQALFREYLGRRTQSRDKADDQYKLAQWCDEHGLAQQATAHYHRVIELDPGRDLAWKHLGFKKVSGQWVKPELLAAQKVEREAQAKSDKFWKPKLEHLKSILSGRDKAKKVEAEKTLAAIVDPRAVPMVWAVFAHGSERWQSVATGIFGRIDAPGASAALAMMAVFSPVANVRSEASQLLTRRDPREFARLLANLLRDEIKYKVKPVEGPGSQGELFVEGKYANVRRVYTPLQSPWEMLMPGDLNGVDANGSAVVYRPLGTTYLGSLMSVDQRSQSNLGPVLDPYFQKLGLSPQQSQTLVHRMETPISGGIAANASSSTSSASTSASSLAGGLTKNGSAAVFPSNIRPVLEDFASIPFQQMIAEAQRSALVARRQLAQDVEQIDSHNAPIRDVNERVAAILTSVSGRDFGDDRDKWMEWVCDVEGYVFPLKIAASAPPTIDEAVPLGYQPQTFPVAVVTRTVGFQVSHSCFAGGTLVRTLRGTRPIEEVMPGDQVLTADTSSGSLQYRPVVRAYRNPPNETYRLDLGKESIVATGIHRFWKAGHGWIMAREIKAGDRLRTIGGAAEVVAVTKDQVQPVFNLQLDGGDDFCVGELGVIAHDNSFVNPVERPFDGVPTLADLGSTHRP</sequence>
<accession>A0A1U7CJG4</accession>
<dbReference type="InterPro" id="IPR011990">
    <property type="entry name" value="TPR-like_helical_dom_sf"/>
</dbReference>
<dbReference type="OrthoDB" id="285999at2"/>
<protein>
    <recommendedName>
        <fullName evidence="1">Hint domain-containing protein</fullName>
    </recommendedName>
</protein>
<evidence type="ECO:0000259" key="1">
    <source>
        <dbReference type="SMART" id="SM00306"/>
    </source>
</evidence>
<dbReference type="EMBL" id="CP019082">
    <property type="protein sequence ID" value="APW59069.1"/>
    <property type="molecule type" value="Genomic_DNA"/>
</dbReference>
<dbReference type="RefSeq" id="WP_076343296.1">
    <property type="nucleotide sequence ID" value="NZ_CP019082.1"/>
</dbReference>
<dbReference type="STRING" id="1387353.BSF38_00483"/>
<dbReference type="SMART" id="SM00306">
    <property type="entry name" value="HintN"/>
    <property type="match status" value="1"/>
</dbReference>
<evidence type="ECO:0000313" key="3">
    <source>
        <dbReference type="Proteomes" id="UP000186309"/>
    </source>
</evidence>
<dbReference type="Gene3D" id="1.25.40.10">
    <property type="entry name" value="Tetratricopeptide repeat domain"/>
    <property type="match status" value="1"/>
</dbReference>
<dbReference type="SUPFAM" id="SSF48452">
    <property type="entry name" value="TPR-like"/>
    <property type="match status" value="1"/>
</dbReference>
<dbReference type="AlphaFoldDB" id="A0A1U7CJG4"/>
<reference evidence="3" key="1">
    <citation type="submission" date="2016-12" db="EMBL/GenBank/DDBJ databases">
        <title>Comparative genomics of four Isosphaeraceae planctomycetes: a common pool of plasmids and glycoside hydrolase genes.</title>
        <authorList>
            <person name="Ivanova A."/>
        </authorList>
    </citation>
    <scope>NUCLEOTIDE SEQUENCE [LARGE SCALE GENOMIC DNA]</scope>
    <source>
        <strain evidence="3">PX4</strain>
    </source>
</reference>
<dbReference type="Gene3D" id="2.170.16.10">
    <property type="entry name" value="Hedgehog/Intein (Hint) domain"/>
    <property type="match status" value="1"/>
</dbReference>
<dbReference type="InterPro" id="IPR036844">
    <property type="entry name" value="Hint_dom_sf"/>
</dbReference>
<dbReference type="Proteomes" id="UP000186309">
    <property type="component" value="Chromosome"/>
</dbReference>
<dbReference type="Gene3D" id="1.25.10.10">
    <property type="entry name" value="Leucine-rich Repeat Variant"/>
    <property type="match status" value="1"/>
</dbReference>
<feature type="domain" description="Hint" evidence="1">
    <location>
        <begin position="575"/>
        <end position="669"/>
    </location>
</feature>